<dbReference type="InParanoid" id="A0A6P7GV59"/>
<gene>
    <name evidence="2" type="primary">LOC114342646</name>
</gene>
<dbReference type="PANTHER" id="PTHR11012">
    <property type="entry name" value="PROTEIN KINASE-LIKE DOMAIN-CONTAINING"/>
    <property type="match status" value="1"/>
</dbReference>
<dbReference type="InterPro" id="IPR015897">
    <property type="entry name" value="CHK_kinase-like"/>
</dbReference>
<dbReference type="SMART" id="SM00587">
    <property type="entry name" value="CHK"/>
    <property type="match status" value="1"/>
</dbReference>
<feature type="domain" description="CHK kinase-like" evidence="1">
    <location>
        <begin position="129"/>
        <end position="324"/>
    </location>
</feature>
<dbReference type="Pfam" id="PF02958">
    <property type="entry name" value="EcKL"/>
    <property type="match status" value="1"/>
</dbReference>
<sequence length="327" mass="37752">MSYFLTEEVKSWIQQSVGTENCIITIENTTQKGEGYVGDFIFAKVELQSNEGRVADDTTLFVALKRNNQNSSAQKQISAIHEFCRREVYLYDTIIPAYQKFHKSKTLQDDYYIVPKCHKAFLEGENNVVVLENLKKKGYVLQQRDKPLNSDQIKLCLKSYAKLHGSAFAMRDQNPEEFKRISKDLHPLISEAFTNFKAVFDRKSIAIVDTLKEAGREDLSVRFKKFDGEKSIFSRFLEACDGTSDEKVIIHGDCHNANMLFLFKDNDTSIPQHVALIDFQVTCLHSPILDISAFLYLNLSREDLPKFKKFFGFLLQRIIILFNRSRQ</sequence>
<dbReference type="SUPFAM" id="SSF56112">
    <property type="entry name" value="Protein kinase-like (PK-like)"/>
    <property type="match status" value="1"/>
</dbReference>
<accession>A0A6P7GV59</accession>
<dbReference type="InterPro" id="IPR011009">
    <property type="entry name" value="Kinase-like_dom_sf"/>
</dbReference>
<proteinExistence type="predicted"/>
<evidence type="ECO:0000313" key="2">
    <source>
        <dbReference type="RefSeq" id="XP_028149258.1"/>
    </source>
</evidence>
<dbReference type="PANTHER" id="PTHR11012:SF30">
    <property type="entry name" value="PROTEIN KINASE-LIKE DOMAIN-CONTAINING"/>
    <property type="match status" value="1"/>
</dbReference>
<organism evidence="2">
    <name type="scientific">Diabrotica virgifera virgifera</name>
    <name type="common">western corn rootworm</name>
    <dbReference type="NCBI Taxonomy" id="50390"/>
    <lineage>
        <taxon>Eukaryota</taxon>
        <taxon>Metazoa</taxon>
        <taxon>Ecdysozoa</taxon>
        <taxon>Arthropoda</taxon>
        <taxon>Hexapoda</taxon>
        <taxon>Insecta</taxon>
        <taxon>Pterygota</taxon>
        <taxon>Neoptera</taxon>
        <taxon>Endopterygota</taxon>
        <taxon>Coleoptera</taxon>
        <taxon>Polyphaga</taxon>
        <taxon>Cucujiformia</taxon>
        <taxon>Chrysomeloidea</taxon>
        <taxon>Chrysomelidae</taxon>
        <taxon>Galerucinae</taxon>
        <taxon>Diabroticina</taxon>
        <taxon>Diabroticites</taxon>
        <taxon>Diabrotica</taxon>
    </lineage>
</organism>
<dbReference type="AlphaFoldDB" id="A0A6P7GV59"/>
<dbReference type="RefSeq" id="XP_028149258.1">
    <property type="nucleotide sequence ID" value="XM_028293457.1"/>
</dbReference>
<reference evidence="2" key="1">
    <citation type="submission" date="2025-08" db="UniProtKB">
        <authorList>
            <consortium name="RefSeq"/>
        </authorList>
    </citation>
    <scope>IDENTIFICATION</scope>
    <source>
        <tissue evidence="2">Whole insect</tissue>
    </source>
</reference>
<name>A0A6P7GV59_DIAVI</name>
<evidence type="ECO:0000259" key="1">
    <source>
        <dbReference type="SMART" id="SM00587"/>
    </source>
</evidence>
<dbReference type="Gene3D" id="3.90.1200.10">
    <property type="match status" value="1"/>
</dbReference>
<protein>
    <submittedName>
        <fullName evidence="2">Uncharacterized protein LOC114342646</fullName>
    </submittedName>
</protein>
<dbReference type="InterPro" id="IPR004119">
    <property type="entry name" value="EcKL"/>
</dbReference>